<sequence>MPTKLNKIILAIALLIGVSGTAVQAQDYNVQDFNAGIGVNFAPIFSNYPAVLFSAHALFKDQICIEVGGGPLMGSEMWATMEDRRTGEIEIPIVRFFSDIGDNDVIDHEQGFKAFGEFKYYALTGKHKPFFGTGYSYLQSDYSASYVVSIHEGAGRYYYRNVTEDYRTTVMTYYVMLGYRLTFADQKMFFETGVNFNYVDKDITPAFVYTEEDVQTNINTVENIDKYPLPISFDLKLGVLLFTK</sequence>
<feature type="chain" id="PRO_5012861727" description="Outer membrane protein beta-barrel domain-containing protein" evidence="1">
    <location>
        <begin position="26"/>
        <end position="244"/>
    </location>
</feature>
<evidence type="ECO:0000313" key="3">
    <source>
        <dbReference type="Proteomes" id="UP000184474"/>
    </source>
</evidence>
<dbReference type="Proteomes" id="UP000184474">
    <property type="component" value="Unassembled WGS sequence"/>
</dbReference>
<accession>A0A1M6SPN1</accession>
<keyword evidence="3" id="KW-1185">Reference proteome</keyword>
<evidence type="ECO:0008006" key="4">
    <source>
        <dbReference type="Google" id="ProtNLM"/>
    </source>
</evidence>
<name>A0A1M6SPN1_REIAG</name>
<evidence type="ECO:0000313" key="2">
    <source>
        <dbReference type="EMBL" id="SHK46701.1"/>
    </source>
</evidence>
<dbReference type="STRING" id="156994.SAMN04488028_105101"/>
<keyword evidence="1" id="KW-0732">Signal</keyword>
<protein>
    <recommendedName>
        <fullName evidence="4">Outer membrane protein beta-barrel domain-containing protein</fullName>
    </recommendedName>
</protein>
<dbReference type="AlphaFoldDB" id="A0A1M6SPN1"/>
<dbReference type="EMBL" id="FRAA01000005">
    <property type="protein sequence ID" value="SHK46701.1"/>
    <property type="molecule type" value="Genomic_DNA"/>
</dbReference>
<reference evidence="3" key="1">
    <citation type="submission" date="2016-11" db="EMBL/GenBank/DDBJ databases">
        <authorList>
            <person name="Varghese N."/>
            <person name="Submissions S."/>
        </authorList>
    </citation>
    <scope>NUCLEOTIDE SEQUENCE [LARGE SCALE GENOMIC DNA]</scope>
    <source>
        <strain evidence="3">DSM 26134</strain>
    </source>
</reference>
<evidence type="ECO:0000256" key="1">
    <source>
        <dbReference type="SAM" id="SignalP"/>
    </source>
</evidence>
<feature type="signal peptide" evidence="1">
    <location>
        <begin position="1"/>
        <end position="25"/>
    </location>
</feature>
<dbReference type="RefSeq" id="WP_073123174.1">
    <property type="nucleotide sequence ID" value="NZ_FRAA01000005.1"/>
</dbReference>
<proteinExistence type="predicted"/>
<organism evidence="2 3">
    <name type="scientific">Reichenbachiella agariperforans</name>
    <dbReference type="NCBI Taxonomy" id="156994"/>
    <lineage>
        <taxon>Bacteria</taxon>
        <taxon>Pseudomonadati</taxon>
        <taxon>Bacteroidota</taxon>
        <taxon>Cytophagia</taxon>
        <taxon>Cytophagales</taxon>
        <taxon>Reichenbachiellaceae</taxon>
        <taxon>Reichenbachiella</taxon>
    </lineage>
</organism>
<gene>
    <name evidence="2" type="ORF">SAMN04488028_105101</name>
</gene>